<sequence>MQAEKKQQRPWKFCIDAKAKKFRFKIKATSILPTWEFHQCSIFLKLGKCLLRLNSEYGTPITPRKQQPKSLKSKFRRFLQKVSFRRSKNRAIGFKETSDLSHPEENTTKWFAYKELIFMGHLVVGILAFLYQYPDRKGIIIHSSVISLYFALWFKNYMTGRIIRKFLVLVVSATVVCSLVFDSVNYLRYDYIQMAWNYVVSSRLPGEFPRLFQTS</sequence>
<protein>
    <submittedName>
        <fullName evidence="2">Uncharacterized protein LOC108986262</fullName>
    </submittedName>
</protein>
<keyword evidence="1" id="KW-1185">Reference proteome</keyword>
<dbReference type="KEGG" id="jre:108986262"/>
<dbReference type="GeneID" id="108986262"/>
<evidence type="ECO:0000313" key="1">
    <source>
        <dbReference type="Proteomes" id="UP000235220"/>
    </source>
</evidence>
<proteinExistence type="predicted"/>
<dbReference type="Gramene" id="Jr03_27010_p1">
    <property type="protein sequence ID" value="cds.Jr03_27010_p1"/>
    <property type="gene ID" value="Jr03_27010"/>
</dbReference>
<accession>A0A2I4E4P3</accession>
<dbReference type="RefSeq" id="XP_018814372.2">
    <property type="nucleotide sequence ID" value="XM_018958827.2"/>
</dbReference>
<dbReference type="OrthoDB" id="1692153at2759"/>
<evidence type="ECO:0000313" key="2">
    <source>
        <dbReference type="RefSeq" id="XP_018814372.2"/>
    </source>
</evidence>
<organism evidence="1 2">
    <name type="scientific">Juglans regia</name>
    <name type="common">English walnut</name>
    <dbReference type="NCBI Taxonomy" id="51240"/>
    <lineage>
        <taxon>Eukaryota</taxon>
        <taxon>Viridiplantae</taxon>
        <taxon>Streptophyta</taxon>
        <taxon>Embryophyta</taxon>
        <taxon>Tracheophyta</taxon>
        <taxon>Spermatophyta</taxon>
        <taxon>Magnoliopsida</taxon>
        <taxon>eudicotyledons</taxon>
        <taxon>Gunneridae</taxon>
        <taxon>Pentapetalae</taxon>
        <taxon>rosids</taxon>
        <taxon>fabids</taxon>
        <taxon>Fagales</taxon>
        <taxon>Juglandaceae</taxon>
        <taxon>Juglans</taxon>
    </lineage>
</organism>
<name>A0A2I4E4P3_JUGRE</name>
<dbReference type="Proteomes" id="UP000235220">
    <property type="component" value="Chromosome 3"/>
</dbReference>
<dbReference type="AlphaFoldDB" id="A0A2I4E4P3"/>
<gene>
    <name evidence="2" type="primary">LOC108986262</name>
</gene>
<reference evidence="2" key="1">
    <citation type="submission" date="2025-08" db="UniProtKB">
        <authorList>
            <consortium name="RefSeq"/>
        </authorList>
    </citation>
    <scope>IDENTIFICATION</scope>
    <source>
        <tissue evidence="2">Leaves</tissue>
    </source>
</reference>